<reference evidence="8" key="1">
    <citation type="submission" date="2022-08" db="UniProtKB">
        <authorList>
            <consortium name="EnsemblMetazoa"/>
        </authorList>
    </citation>
    <scope>IDENTIFICATION</scope>
</reference>
<dbReference type="GO" id="GO:0005634">
    <property type="term" value="C:nucleus"/>
    <property type="evidence" value="ECO:0007669"/>
    <property type="project" value="UniProtKB-SubCell"/>
</dbReference>
<keyword evidence="3" id="KW-0238">DNA-binding</keyword>
<evidence type="ECO:0000313" key="8">
    <source>
        <dbReference type="EnsemblMetazoa" id="ACOM029911-PA.1"/>
    </source>
</evidence>
<dbReference type="InterPro" id="IPR044822">
    <property type="entry name" value="Myb_DNA-bind_4"/>
</dbReference>
<evidence type="ECO:0000256" key="2">
    <source>
        <dbReference type="ARBA" id="ARBA00023015"/>
    </source>
</evidence>
<keyword evidence="4" id="KW-0804">Transcription</keyword>
<accession>A0A8W7PEQ6</accession>
<evidence type="ECO:0000259" key="7">
    <source>
        <dbReference type="Pfam" id="PF13837"/>
    </source>
</evidence>
<dbReference type="Pfam" id="PF13837">
    <property type="entry name" value="Myb_DNA-bind_4"/>
    <property type="match status" value="1"/>
</dbReference>
<dbReference type="EnsemblMetazoa" id="ACOM029911-RA">
    <property type="protein sequence ID" value="ACOM029911-PA.1"/>
    <property type="gene ID" value="ACOM029911"/>
</dbReference>
<evidence type="ECO:0000256" key="1">
    <source>
        <dbReference type="ARBA" id="ARBA00004123"/>
    </source>
</evidence>
<protein>
    <recommendedName>
        <fullName evidence="7">Myb/SANT-like DNA-binding domain-containing protein</fullName>
    </recommendedName>
</protein>
<feature type="region of interest" description="Disordered" evidence="6">
    <location>
        <begin position="1"/>
        <end position="26"/>
    </location>
</feature>
<feature type="domain" description="Myb/SANT-like DNA-binding" evidence="7">
    <location>
        <begin position="62"/>
        <end position="164"/>
    </location>
</feature>
<dbReference type="VEuPathDB" id="VectorBase:ACON2_042968"/>
<dbReference type="Proteomes" id="UP000075882">
    <property type="component" value="Unassembled WGS sequence"/>
</dbReference>
<sequence length="359" mass="40541">LPSSPQHTTSPQSKRVPTSSAGKQQCHPANGAIARLVFGVLFCDTSLLRLPHPGPLTKMTKRNAWSRAETAELLDIIRTSCVSFLDGTINNRKGQMYRQIEYEMQRRGGTGANRDARQIEHKWKNLKFGYERYKSELEQHAANDSKSWLSTLKPCEFYTELEELFSVVEQRTATAVVSGSPEVETIVGIEGVTYYDEEFVTEEGQELAVDDDTVVIEEIVYDSQDAIEFEEPVAGPSTSKASSAPLQPAQPPAPKRKKLTAENMDGLLLRICEMQKQHNDTFNRNQMEYIENEFETFREREREHLLQLKLDLEVLKQKFLARIQKIAIGEGGANEAVEETVVGHEAKRRRVGTGAGRRK</sequence>
<dbReference type="PANTHER" id="PTHR21654:SF84">
    <property type="entry name" value="SI:DKEY-66I24.7"/>
    <property type="match status" value="1"/>
</dbReference>
<name>A0A8W7PEQ6_ANOCL</name>
<dbReference type="GO" id="GO:0003677">
    <property type="term" value="F:DNA binding"/>
    <property type="evidence" value="ECO:0007669"/>
    <property type="project" value="UniProtKB-KW"/>
</dbReference>
<feature type="region of interest" description="Disordered" evidence="6">
    <location>
        <begin position="233"/>
        <end position="258"/>
    </location>
</feature>
<dbReference type="AlphaFoldDB" id="A0A8W7PEQ6"/>
<evidence type="ECO:0000256" key="4">
    <source>
        <dbReference type="ARBA" id="ARBA00023163"/>
    </source>
</evidence>
<dbReference type="PANTHER" id="PTHR21654">
    <property type="entry name" value="FI21293P1"/>
    <property type="match status" value="1"/>
</dbReference>
<dbReference type="Gene3D" id="1.10.10.60">
    <property type="entry name" value="Homeodomain-like"/>
    <property type="match status" value="1"/>
</dbReference>
<evidence type="ECO:0000256" key="6">
    <source>
        <dbReference type="SAM" id="MobiDB-lite"/>
    </source>
</evidence>
<evidence type="ECO:0000256" key="5">
    <source>
        <dbReference type="ARBA" id="ARBA00023242"/>
    </source>
</evidence>
<dbReference type="GO" id="GO:0010468">
    <property type="term" value="P:regulation of gene expression"/>
    <property type="evidence" value="ECO:0007669"/>
    <property type="project" value="UniProtKB-ARBA"/>
</dbReference>
<evidence type="ECO:0000256" key="3">
    <source>
        <dbReference type="ARBA" id="ARBA00023125"/>
    </source>
</evidence>
<feature type="compositionally biased region" description="Low complexity" evidence="6">
    <location>
        <begin position="1"/>
        <end position="13"/>
    </location>
</feature>
<keyword evidence="5" id="KW-0539">Nucleus</keyword>
<proteinExistence type="predicted"/>
<comment type="subcellular location">
    <subcellularLocation>
        <location evidence="1">Nucleus</location>
    </subcellularLocation>
</comment>
<keyword evidence="2" id="KW-0805">Transcription regulation</keyword>
<organism evidence="8">
    <name type="scientific">Anopheles coluzzii</name>
    <name type="common">African malaria mosquito</name>
    <dbReference type="NCBI Taxonomy" id="1518534"/>
    <lineage>
        <taxon>Eukaryota</taxon>
        <taxon>Metazoa</taxon>
        <taxon>Ecdysozoa</taxon>
        <taxon>Arthropoda</taxon>
        <taxon>Hexapoda</taxon>
        <taxon>Insecta</taxon>
        <taxon>Pterygota</taxon>
        <taxon>Neoptera</taxon>
        <taxon>Endopterygota</taxon>
        <taxon>Diptera</taxon>
        <taxon>Nematocera</taxon>
        <taxon>Culicoidea</taxon>
        <taxon>Culicidae</taxon>
        <taxon>Anophelinae</taxon>
        <taxon>Anopheles</taxon>
    </lineage>
</organism>